<dbReference type="OrthoDB" id="106213at2759"/>
<organism evidence="2 3">
    <name type="scientific">Phytophthora kernoviae</name>
    <dbReference type="NCBI Taxonomy" id="325452"/>
    <lineage>
        <taxon>Eukaryota</taxon>
        <taxon>Sar</taxon>
        <taxon>Stramenopiles</taxon>
        <taxon>Oomycota</taxon>
        <taxon>Peronosporomycetes</taxon>
        <taxon>Peronosporales</taxon>
        <taxon>Peronosporaceae</taxon>
        <taxon>Phytophthora</taxon>
    </lineage>
</organism>
<protein>
    <submittedName>
        <fullName evidence="2">Uncharacterized protein</fullName>
    </submittedName>
</protein>
<dbReference type="Proteomes" id="UP000284657">
    <property type="component" value="Unassembled WGS sequence"/>
</dbReference>
<evidence type="ECO:0000313" key="3">
    <source>
        <dbReference type="Proteomes" id="UP000277300"/>
    </source>
</evidence>
<dbReference type="EMBL" id="MBAD02001539">
    <property type="protein sequence ID" value="RLN53796.1"/>
    <property type="molecule type" value="Genomic_DNA"/>
</dbReference>
<evidence type="ECO:0000313" key="4">
    <source>
        <dbReference type="Proteomes" id="UP000284657"/>
    </source>
</evidence>
<evidence type="ECO:0000313" key="2">
    <source>
        <dbReference type="EMBL" id="RLN55126.1"/>
    </source>
</evidence>
<reference evidence="3 4" key="1">
    <citation type="submission" date="2018-07" db="EMBL/GenBank/DDBJ databases">
        <title>Genome sequencing of oomycete isolates from Chile give support for New Zealand origin for Phytophthora kernoviae and make available the first Nothophytophthora sp. genome.</title>
        <authorList>
            <person name="Studholme D.J."/>
            <person name="Sanfuentes E."/>
            <person name="Panda P."/>
            <person name="Hill R."/>
            <person name="Sambles C."/>
            <person name="Grant M."/>
            <person name="Williams N.M."/>
            <person name="Mcdougal R.L."/>
        </authorList>
    </citation>
    <scope>NUCLEOTIDE SEQUENCE [LARGE SCALE GENOMIC DNA]</scope>
    <source>
        <strain evidence="2">Chile6</strain>
        <strain evidence="1">Chile7</strain>
    </source>
</reference>
<name>A0A3F2RGV2_9STRA</name>
<sequence>MATTASATSTVTSTYRNWVGPWSLSSDSACYREAHIMDTCPTNFDRNDATGTCWAQCPIEYPVQCGMECIRQDDDCTLEIFNKVSVVAVSILSTASAGIFGRLEVVAKGLKTAVKCANSMIGVVRAIIRYWVLMQVLAYDDEIVSSWDRFVTFLKGANFTADTSEINDTEIATLSDALKSNSTCGYDLQSLTDRTWMTVAQLKMERPDITEDELRLEISNSELVVSDIATVTNNCMEQLIQESDITTGYSTRHDLRKTFSVIIDDLISTGTSDNGSLLTVEEYAYKIVDKGLTTIAVTGLDPMDLSTLLVEYAQTICGPSQYIGEVDDGTDDVTLGLNALEDAFNGNSSSWIRVGDGQVITNFSSTDTDTDDVTVNIYSGGEQIDGVDVSAGGTATWTSNITALGGKTLYLDRWRPGFLGLPGTGGGSLVLWVPKASEGGHLELNAQLNVS</sequence>
<dbReference type="Proteomes" id="UP000277300">
    <property type="component" value="Unassembled WGS sequence"/>
</dbReference>
<gene>
    <name evidence="1" type="ORF">BBJ29_004509</name>
    <name evidence="2" type="ORF">BBP00_00008641</name>
</gene>
<proteinExistence type="predicted"/>
<dbReference type="EMBL" id="MBDO02000458">
    <property type="protein sequence ID" value="RLN55126.1"/>
    <property type="molecule type" value="Genomic_DNA"/>
</dbReference>
<comment type="caution">
    <text evidence="2">The sequence shown here is derived from an EMBL/GenBank/DDBJ whole genome shotgun (WGS) entry which is preliminary data.</text>
</comment>
<evidence type="ECO:0000313" key="1">
    <source>
        <dbReference type="EMBL" id="RLN53796.1"/>
    </source>
</evidence>
<dbReference type="AlphaFoldDB" id="A0A3F2RGV2"/>
<accession>A0A3F2RGV2</accession>